<dbReference type="PANTHER" id="PTHR43133">
    <property type="entry name" value="RNA POLYMERASE ECF-TYPE SIGMA FACTO"/>
    <property type="match status" value="1"/>
</dbReference>
<sequence>MLNGDEAAFRELVATYRQYLFQTIYAIVRHTKDAEDLSQDVWSRIYFSLPQYQMKGLKTWMTRIAVNRAIDFKRSASRRREEMTAEMEVPMQAQAAQPAGTFAFSSNGVEHEVLMKETTELVRKKLHEIPANYHEVLTAYYIQHQSYQDIASAHGVTVKTIESKLYRAKQWLRNNWKEEDFM</sequence>
<proteinExistence type="inferred from homology"/>
<dbReference type="NCBIfam" id="TIGR02937">
    <property type="entry name" value="sigma70-ECF"/>
    <property type="match status" value="1"/>
</dbReference>
<dbReference type="Pfam" id="PF08281">
    <property type="entry name" value="Sigma70_r4_2"/>
    <property type="match status" value="1"/>
</dbReference>
<evidence type="ECO:0000313" key="9">
    <source>
        <dbReference type="Proteomes" id="UP000481087"/>
    </source>
</evidence>
<organism evidence="8 9">
    <name type="scientific">Paenibacillus silvestris</name>
    <dbReference type="NCBI Taxonomy" id="2606219"/>
    <lineage>
        <taxon>Bacteria</taxon>
        <taxon>Bacillati</taxon>
        <taxon>Bacillota</taxon>
        <taxon>Bacilli</taxon>
        <taxon>Bacillales</taxon>
        <taxon>Paenibacillaceae</taxon>
        <taxon>Paenibacillus</taxon>
    </lineage>
</organism>
<protein>
    <submittedName>
        <fullName evidence="8">Sigma-70 family RNA polymerase sigma factor</fullName>
    </submittedName>
</protein>
<dbReference type="InterPro" id="IPR036388">
    <property type="entry name" value="WH-like_DNA-bd_sf"/>
</dbReference>
<dbReference type="GO" id="GO:0006352">
    <property type="term" value="P:DNA-templated transcription initiation"/>
    <property type="evidence" value="ECO:0007669"/>
    <property type="project" value="InterPro"/>
</dbReference>
<dbReference type="Proteomes" id="UP000481087">
    <property type="component" value="Unassembled WGS sequence"/>
</dbReference>
<accession>A0A6L8UZ65</accession>
<evidence type="ECO:0000256" key="3">
    <source>
        <dbReference type="ARBA" id="ARBA00023082"/>
    </source>
</evidence>
<dbReference type="Pfam" id="PF04542">
    <property type="entry name" value="Sigma70_r2"/>
    <property type="match status" value="1"/>
</dbReference>
<dbReference type="SUPFAM" id="SSF88659">
    <property type="entry name" value="Sigma3 and sigma4 domains of RNA polymerase sigma factors"/>
    <property type="match status" value="1"/>
</dbReference>
<dbReference type="SUPFAM" id="SSF88946">
    <property type="entry name" value="Sigma2 domain of RNA polymerase sigma factors"/>
    <property type="match status" value="1"/>
</dbReference>
<dbReference type="CDD" id="cd06171">
    <property type="entry name" value="Sigma70_r4"/>
    <property type="match status" value="1"/>
</dbReference>
<evidence type="ECO:0000256" key="1">
    <source>
        <dbReference type="ARBA" id="ARBA00010641"/>
    </source>
</evidence>
<dbReference type="GO" id="GO:0003677">
    <property type="term" value="F:DNA binding"/>
    <property type="evidence" value="ECO:0007669"/>
    <property type="project" value="UniProtKB-KW"/>
</dbReference>
<name>A0A6L8UZ65_9BACL</name>
<keyword evidence="4" id="KW-0238">DNA-binding</keyword>
<dbReference type="Gene3D" id="1.10.1740.10">
    <property type="match status" value="1"/>
</dbReference>
<dbReference type="InterPro" id="IPR007627">
    <property type="entry name" value="RNA_pol_sigma70_r2"/>
</dbReference>
<reference evidence="8 9" key="1">
    <citation type="submission" date="2019-12" db="EMBL/GenBank/DDBJ databases">
        <title>Paenibacillus sp. nov. sp. isolated from soil.</title>
        <authorList>
            <person name="Kim J."/>
            <person name="Jeong S.E."/>
            <person name="Jung H.S."/>
            <person name="Jeon C.O."/>
        </authorList>
    </citation>
    <scope>NUCLEOTIDE SEQUENCE [LARGE SCALE GENOMIC DNA]</scope>
    <source>
        <strain evidence="8 9">5J-6</strain>
    </source>
</reference>
<keyword evidence="9" id="KW-1185">Reference proteome</keyword>
<comment type="similarity">
    <text evidence="1">Belongs to the sigma-70 factor family. ECF subfamily.</text>
</comment>
<evidence type="ECO:0000313" key="8">
    <source>
        <dbReference type="EMBL" id="MZQ82310.1"/>
    </source>
</evidence>
<feature type="domain" description="RNA polymerase sigma factor 70 region 4 type 2" evidence="7">
    <location>
        <begin position="121"/>
        <end position="172"/>
    </location>
</feature>
<dbReference type="EMBL" id="WTUZ01000012">
    <property type="protein sequence ID" value="MZQ82310.1"/>
    <property type="molecule type" value="Genomic_DNA"/>
</dbReference>
<dbReference type="InterPro" id="IPR014284">
    <property type="entry name" value="RNA_pol_sigma-70_dom"/>
</dbReference>
<dbReference type="InterPro" id="IPR013324">
    <property type="entry name" value="RNA_pol_sigma_r3/r4-like"/>
</dbReference>
<gene>
    <name evidence="8" type="ORF">GQF01_09205</name>
</gene>
<evidence type="ECO:0000256" key="5">
    <source>
        <dbReference type="ARBA" id="ARBA00023163"/>
    </source>
</evidence>
<evidence type="ECO:0000256" key="4">
    <source>
        <dbReference type="ARBA" id="ARBA00023125"/>
    </source>
</evidence>
<dbReference type="InterPro" id="IPR013325">
    <property type="entry name" value="RNA_pol_sigma_r2"/>
</dbReference>
<dbReference type="InterPro" id="IPR039425">
    <property type="entry name" value="RNA_pol_sigma-70-like"/>
</dbReference>
<dbReference type="GO" id="GO:0016987">
    <property type="term" value="F:sigma factor activity"/>
    <property type="evidence" value="ECO:0007669"/>
    <property type="project" value="UniProtKB-KW"/>
</dbReference>
<dbReference type="InterPro" id="IPR013249">
    <property type="entry name" value="RNA_pol_sigma70_r4_t2"/>
</dbReference>
<dbReference type="PANTHER" id="PTHR43133:SF8">
    <property type="entry name" value="RNA POLYMERASE SIGMA FACTOR HI_1459-RELATED"/>
    <property type="match status" value="1"/>
</dbReference>
<feature type="domain" description="RNA polymerase sigma-70 region 2" evidence="6">
    <location>
        <begin position="12"/>
        <end position="79"/>
    </location>
</feature>
<keyword evidence="2" id="KW-0805">Transcription regulation</keyword>
<keyword evidence="3" id="KW-0731">Sigma factor</keyword>
<evidence type="ECO:0000259" key="6">
    <source>
        <dbReference type="Pfam" id="PF04542"/>
    </source>
</evidence>
<dbReference type="Gene3D" id="1.10.10.10">
    <property type="entry name" value="Winged helix-like DNA-binding domain superfamily/Winged helix DNA-binding domain"/>
    <property type="match status" value="1"/>
</dbReference>
<keyword evidence="5" id="KW-0804">Transcription</keyword>
<evidence type="ECO:0000259" key="7">
    <source>
        <dbReference type="Pfam" id="PF08281"/>
    </source>
</evidence>
<comment type="caution">
    <text evidence="8">The sequence shown here is derived from an EMBL/GenBank/DDBJ whole genome shotgun (WGS) entry which is preliminary data.</text>
</comment>
<dbReference type="AlphaFoldDB" id="A0A6L8UZ65"/>
<evidence type="ECO:0000256" key="2">
    <source>
        <dbReference type="ARBA" id="ARBA00023015"/>
    </source>
</evidence>